<feature type="region of interest" description="Disordered" evidence="1">
    <location>
        <begin position="75"/>
        <end position="117"/>
    </location>
</feature>
<sequence>MEVDQRNSEYILIEKDAATDPNISSSECSDIGEEPHASQTSHFPPPPPFPLSRPCSPDNLAESYGFCVISLSDCDAPPNLGSPDVLFDGRDQKLQRRVTPSDSEKEEAKELAKGVSVGEWQERGDSVRSAQSFWDWMEEDVRDEGTQVWMREDA</sequence>
<feature type="region of interest" description="Disordered" evidence="1">
    <location>
        <begin position="1"/>
        <end position="55"/>
    </location>
</feature>
<organism evidence="2">
    <name type="scientific">Euplotes harpa</name>
    <dbReference type="NCBI Taxonomy" id="151035"/>
    <lineage>
        <taxon>Eukaryota</taxon>
        <taxon>Sar</taxon>
        <taxon>Alveolata</taxon>
        <taxon>Ciliophora</taxon>
        <taxon>Intramacronucleata</taxon>
        <taxon>Spirotrichea</taxon>
        <taxon>Hypotrichia</taxon>
        <taxon>Euplotida</taxon>
        <taxon>Euplotidae</taxon>
        <taxon>Euplotes</taxon>
    </lineage>
</organism>
<protein>
    <submittedName>
        <fullName evidence="2">Uncharacterized protein</fullName>
    </submittedName>
</protein>
<accession>A0A7S3JCE0</accession>
<dbReference type="EMBL" id="HBII01021885">
    <property type="protein sequence ID" value="CAE0350186.1"/>
    <property type="molecule type" value="Transcribed_RNA"/>
</dbReference>
<feature type="compositionally biased region" description="Basic and acidic residues" evidence="1">
    <location>
        <begin position="1"/>
        <end position="18"/>
    </location>
</feature>
<gene>
    <name evidence="2" type="ORF">EHAR0213_LOCUS9099</name>
</gene>
<proteinExistence type="predicted"/>
<evidence type="ECO:0000256" key="1">
    <source>
        <dbReference type="SAM" id="MobiDB-lite"/>
    </source>
</evidence>
<feature type="compositionally biased region" description="Basic and acidic residues" evidence="1">
    <location>
        <begin position="102"/>
        <end position="112"/>
    </location>
</feature>
<evidence type="ECO:0000313" key="2">
    <source>
        <dbReference type="EMBL" id="CAE0350186.1"/>
    </source>
</evidence>
<reference evidence="2" key="1">
    <citation type="submission" date="2021-01" db="EMBL/GenBank/DDBJ databases">
        <authorList>
            <person name="Corre E."/>
            <person name="Pelletier E."/>
            <person name="Niang G."/>
            <person name="Scheremetjew M."/>
            <person name="Finn R."/>
            <person name="Kale V."/>
            <person name="Holt S."/>
            <person name="Cochrane G."/>
            <person name="Meng A."/>
            <person name="Brown T."/>
            <person name="Cohen L."/>
        </authorList>
    </citation>
    <scope>NUCLEOTIDE SEQUENCE</scope>
    <source>
        <strain evidence="2">FSP1.4</strain>
    </source>
</reference>
<dbReference type="AlphaFoldDB" id="A0A7S3JCE0"/>
<name>A0A7S3JCE0_9SPIT</name>